<evidence type="ECO:0008006" key="3">
    <source>
        <dbReference type="Google" id="ProtNLM"/>
    </source>
</evidence>
<dbReference type="SUPFAM" id="SSF53756">
    <property type="entry name" value="UDP-Glycosyltransferase/glycogen phosphorylase"/>
    <property type="match status" value="1"/>
</dbReference>
<dbReference type="Proteomes" id="UP001597214">
    <property type="component" value="Unassembled WGS sequence"/>
</dbReference>
<comment type="caution">
    <text evidence="1">The sequence shown here is derived from an EMBL/GenBank/DDBJ whole genome shotgun (WGS) entry which is preliminary data.</text>
</comment>
<keyword evidence="2" id="KW-1185">Reference proteome</keyword>
<name>A0ABW4LNV4_9BACI</name>
<dbReference type="Gene3D" id="3.40.50.2000">
    <property type="entry name" value="Glycogen Phosphorylase B"/>
    <property type="match status" value="1"/>
</dbReference>
<sequence length="488" mass="57648">MKKRIGLFVAKWVFHQQVIDSAIELTNSGYYVDIFLYGNTSINIDDPIKNPYINVMDFTFDKDFVLPLNKSNHLFNKEYTSQFKDRKLIIFGTGNLAKKALKKLNNQEVSYVVDNNSDKWGSYFINHKIYNPSKIHTENRSEVFILVASSYYSEIKQQLEDNGFKEGENFDNILNLLEAQMFENYTTEKTIQYINGKEYSYFVGFEKIGMIWAGIISKNYNIPYMYYSLELYTSDHPMWEPGRYRLLHNVEKHFHNQACATIIQDKSRRDVLFKDNDIVEQETLYVTVSIREEVKKSENYFDRKYKISPSKIKVLYWGMIAENRYCDEIIKVAQELDEGYQFIIHGIYYDEGYYNYLKTLDKKNKVVFSTELLSVESKQVVIDSVDIGLCFYKEAPLNDKLTVYSSEKIARFLQSGKPIITFDYDNYKIAIDEGEFGTYISSIKQMSTALDELVKNYEYYSINARKIYQEKYNFINQFKKVINFINRN</sequence>
<dbReference type="Gene3D" id="3.40.50.720">
    <property type="entry name" value="NAD(P)-binding Rossmann-like Domain"/>
    <property type="match status" value="1"/>
</dbReference>
<evidence type="ECO:0000313" key="2">
    <source>
        <dbReference type="Proteomes" id="UP001597214"/>
    </source>
</evidence>
<reference evidence="2" key="1">
    <citation type="journal article" date="2019" name="Int. J. Syst. Evol. Microbiol.">
        <title>The Global Catalogue of Microorganisms (GCM) 10K type strain sequencing project: providing services to taxonomists for standard genome sequencing and annotation.</title>
        <authorList>
            <consortium name="The Broad Institute Genomics Platform"/>
            <consortium name="The Broad Institute Genome Sequencing Center for Infectious Disease"/>
            <person name="Wu L."/>
            <person name="Ma J."/>
        </authorList>
    </citation>
    <scope>NUCLEOTIDE SEQUENCE [LARGE SCALE GENOMIC DNA]</scope>
    <source>
        <strain evidence="2">CCUG 49339</strain>
    </source>
</reference>
<gene>
    <name evidence="1" type="ORF">ACFSCX_09420</name>
</gene>
<proteinExistence type="predicted"/>
<dbReference type="EMBL" id="JBHUEM010000011">
    <property type="protein sequence ID" value="MFD1736786.1"/>
    <property type="molecule type" value="Genomic_DNA"/>
</dbReference>
<organism evidence="1 2">
    <name type="scientific">Bacillus salitolerans</name>
    <dbReference type="NCBI Taxonomy" id="1437434"/>
    <lineage>
        <taxon>Bacteria</taxon>
        <taxon>Bacillati</taxon>
        <taxon>Bacillota</taxon>
        <taxon>Bacilli</taxon>
        <taxon>Bacillales</taxon>
        <taxon>Bacillaceae</taxon>
        <taxon>Bacillus</taxon>
    </lineage>
</organism>
<evidence type="ECO:0000313" key="1">
    <source>
        <dbReference type="EMBL" id="MFD1736786.1"/>
    </source>
</evidence>
<dbReference type="RefSeq" id="WP_377927957.1">
    <property type="nucleotide sequence ID" value="NZ_JBHUEM010000011.1"/>
</dbReference>
<protein>
    <recommendedName>
        <fullName evidence="3">Glycosyltransferase</fullName>
    </recommendedName>
</protein>
<accession>A0ABW4LNV4</accession>